<protein>
    <recommendedName>
        <fullName evidence="6">Transporter</fullName>
    </recommendedName>
</protein>
<dbReference type="CDD" id="cd10336">
    <property type="entry name" value="SLC6sbd_Tyt1-Like"/>
    <property type="match status" value="1"/>
</dbReference>
<comment type="subcellular location">
    <subcellularLocation>
        <location evidence="1">Membrane</location>
        <topology evidence="1">Multi-pass membrane protein</topology>
    </subcellularLocation>
</comment>
<dbReference type="NCBIfam" id="NF037979">
    <property type="entry name" value="Na_transp"/>
    <property type="match status" value="1"/>
</dbReference>
<dbReference type="RefSeq" id="WP_009138298.1">
    <property type="nucleotide sequence ID" value="NZ_JH815198.1"/>
</dbReference>
<comment type="caution">
    <text evidence="8">The sequence shown here is derived from an EMBL/GenBank/DDBJ whole genome shotgun (WGS) entry which is preliminary data.</text>
</comment>
<dbReference type="InterPro" id="IPR037272">
    <property type="entry name" value="SNS_sf"/>
</dbReference>
<dbReference type="GO" id="GO:0016020">
    <property type="term" value="C:membrane"/>
    <property type="evidence" value="ECO:0007669"/>
    <property type="project" value="UniProtKB-SubCell"/>
</dbReference>
<feature type="transmembrane region" description="Helical" evidence="7">
    <location>
        <begin position="359"/>
        <end position="383"/>
    </location>
</feature>
<feature type="transmembrane region" description="Helical" evidence="7">
    <location>
        <begin position="12"/>
        <end position="32"/>
    </location>
</feature>
<feature type="transmembrane region" description="Helical" evidence="7">
    <location>
        <begin position="314"/>
        <end position="347"/>
    </location>
</feature>
<dbReference type="PRINTS" id="PR00176">
    <property type="entry name" value="NANEUSMPORT"/>
</dbReference>
<dbReference type="PATRIC" id="fig|742818.3.peg.60"/>
<feature type="transmembrane region" description="Helical" evidence="7">
    <location>
        <begin position="270"/>
        <end position="294"/>
    </location>
</feature>
<evidence type="ECO:0000256" key="1">
    <source>
        <dbReference type="ARBA" id="ARBA00004141"/>
    </source>
</evidence>
<proteinExistence type="inferred from homology"/>
<dbReference type="SUPFAM" id="SSF161070">
    <property type="entry name" value="SNF-like"/>
    <property type="match status" value="1"/>
</dbReference>
<dbReference type="GO" id="GO:0015293">
    <property type="term" value="F:symporter activity"/>
    <property type="evidence" value="ECO:0007669"/>
    <property type="project" value="UniProtKB-KW"/>
</dbReference>
<dbReference type="Pfam" id="PF00209">
    <property type="entry name" value="SNF"/>
    <property type="match status" value="2"/>
</dbReference>
<feature type="transmembrane region" description="Helical" evidence="7">
    <location>
        <begin position="180"/>
        <end position="197"/>
    </location>
</feature>
<feature type="transmembrane region" description="Helical" evidence="7">
    <location>
        <begin position="95"/>
        <end position="120"/>
    </location>
</feature>
<keyword evidence="9" id="KW-1185">Reference proteome</keyword>
<keyword evidence="6" id="KW-0769">Symport</keyword>
<keyword evidence="2 6" id="KW-0813">Transport</keyword>
<dbReference type="InParanoid" id="K0YLT8"/>
<name>K0YLT8_9ACTN</name>
<sequence>MGEQQPSREKFASRIGFILISAGCAIGLGNVWRFPYVTGEYGGAAFVLLYLLFLVILGLPILVMEFSVGRASQKSCARSFNILEPKGTKWHLYKWFAIAGNYILMMFYTTVAGWMVAYAFKMGAGHLNGVAPENTGSIFAALQADPLQMFGWLLLVCLIGFGICGMGLQKGVERITKVMMACLFVAIVILAINSILLPNSAEGLAFYLLPDFSRLFAGSTLAEQMGTFGDAVYAAMGQAFFTLSIGASGMAIFGSYIGRDRRLTGEAVSVAGLSTMISLLAGLIIFPACFSFGVNPDSGPNLVFVTLPSVFNQMWLGQLWGTLFFIFMSFAALSTVIGVFENIIAFAMDQWGISRKKAVAINAVAIVVLSLPCILGMNVWSGFQIPGIGDIQGLEDFIVSNNILPLGGLLYVLFCTSRYGWGWKNFKAEADAGAGMKFPAWSYVWIKYCIPVLMVIIFIMGYVPKFQIWFGA</sequence>
<evidence type="ECO:0000256" key="3">
    <source>
        <dbReference type="ARBA" id="ARBA00022692"/>
    </source>
</evidence>
<dbReference type="OrthoDB" id="9762833at2"/>
<dbReference type="Proteomes" id="UP000006069">
    <property type="component" value="Unassembled WGS sequence"/>
</dbReference>
<evidence type="ECO:0000313" key="9">
    <source>
        <dbReference type="Proteomes" id="UP000006069"/>
    </source>
</evidence>
<keyword evidence="5 7" id="KW-0472">Membrane</keyword>
<dbReference type="eggNOG" id="COG0733">
    <property type="taxonomic scope" value="Bacteria"/>
</dbReference>
<dbReference type="AlphaFoldDB" id="K0YLT8"/>
<feature type="transmembrane region" description="Helical" evidence="7">
    <location>
        <begin position="44"/>
        <end position="64"/>
    </location>
</feature>
<feature type="transmembrane region" description="Helical" evidence="7">
    <location>
        <begin position="231"/>
        <end position="258"/>
    </location>
</feature>
<reference evidence="8 9" key="1">
    <citation type="submission" date="2012-08" db="EMBL/GenBank/DDBJ databases">
        <title>The Genome Sequence of Slackia piriformis YIT 12062.</title>
        <authorList>
            <consortium name="The Broad Institute Genome Sequencing Platform"/>
            <person name="Earl A."/>
            <person name="Ward D."/>
            <person name="Feldgarden M."/>
            <person name="Gevers D."/>
            <person name="Morotomi M."/>
            <person name="Walker B."/>
            <person name="Young S.K."/>
            <person name="Zeng Q."/>
            <person name="Gargeya S."/>
            <person name="Fitzgerald M."/>
            <person name="Haas B."/>
            <person name="Abouelleil A."/>
            <person name="Alvarado L."/>
            <person name="Arachchi H.M."/>
            <person name="Berlin A.M."/>
            <person name="Chapman S.B."/>
            <person name="Goldberg J."/>
            <person name="Griggs A."/>
            <person name="Gujja S."/>
            <person name="Hansen M."/>
            <person name="Howarth C."/>
            <person name="Imamovic A."/>
            <person name="Larimer J."/>
            <person name="McCowen C."/>
            <person name="Montmayeur A."/>
            <person name="Murphy C."/>
            <person name="Neiman D."/>
            <person name="Pearson M."/>
            <person name="Priest M."/>
            <person name="Roberts A."/>
            <person name="Saif S."/>
            <person name="Shea T."/>
            <person name="Sisk P."/>
            <person name="Sykes S."/>
            <person name="Wortman J."/>
            <person name="Nusbaum C."/>
            <person name="Birren B."/>
        </authorList>
    </citation>
    <scope>NUCLEOTIDE SEQUENCE [LARGE SCALE GENOMIC DNA]</scope>
    <source>
        <strain evidence="8 9">YIT 12062</strain>
    </source>
</reference>
<organism evidence="8 9">
    <name type="scientific">Slackia piriformis YIT 12062</name>
    <dbReference type="NCBI Taxonomy" id="742818"/>
    <lineage>
        <taxon>Bacteria</taxon>
        <taxon>Bacillati</taxon>
        <taxon>Actinomycetota</taxon>
        <taxon>Coriobacteriia</taxon>
        <taxon>Eggerthellales</taxon>
        <taxon>Eggerthellaceae</taxon>
        <taxon>Slackia</taxon>
    </lineage>
</organism>
<dbReference type="HOGENOM" id="CLU_006855_3_0_11"/>
<evidence type="ECO:0000256" key="6">
    <source>
        <dbReference type="RuleBase" id="RU003732"/>
    </source>
</evidence>
<dbReference type="EMBL" id="ADMD01000001">
    <property type="protein sequence ID" value="EJZ84456.1"/>
    <property type="molecule type" value="Genomic_DNA"/>
</dbReference>
<feature type="transmembrane region" description="Helical" evidence="7">
    <location>
        <begin position="442"/>
        <end position="463"/>
    </location>
</feature>
<evidence type="ECO:0000256" key="4">
    <source>
        <dbReference type="ARBA" id="ARBA00022989"/>
    </source>
</evidence>
<comment type="similarity">
    <text evidence="6">Belongs to the sodium:neurotransmitter symporter (SNF) (TC 2.A.22) family.</text>
</comment>
<dbReference type="PANTHER" id="PTHR42948">
    <property type="entry name" value="TRANSPORTER"/>
    <property type="match status" value="1"/>
</dbReference>
<dbReference type="InterPro" id="IPR000175">
    <property type="entry name" value="Na/ntran_symport"/>
</dbReference>
<dbReference type="PANTHER" id="PTHR42948:SF1">
    <property type="entry name" value="TRANSPORTER"/>
    <property type="match status" value="1"/>
</dbReference>
<dbReference type="PROSITE" id="PS50267">
    <property type="entry name" value="NA_NEUROTRAN_SYMP_3"/>
    <property type="match status" value="1"/>
</dbReference>
<gene>
    <name evidence="8" type="ORF">HMPREF9451_00057</name>
</gene>
<evidence type="ECO:0000313" key="8">
    <source>
        <dbReference type="EMBL" id="EJZ84456.1"/>
    </source>
</evidence>
<dbReference type="InterPro" id="IPR047218">
    <property type="entry name" value="YocR/YhdH-like"/>
</dbReference>
<dbReference type="PROSITE" id="PS00610">
    <property type="entry name" value="NA_NEUROTRAN_SYMP_1"/>
    <property type="match status" value="1"/>
</dbReference>
<keyword evidence="3 6" id="KW-0812">Transmembrane</keyword>
<feature type="transmembrane region" description="Helical" evidence="7">
    <location>
        <begin position="149"/>
        <end position="168"/>
    </location>
</feature>
<feature type="transmembrane region" description="Helical" evidence="7">
    <location>
        <begin position="403"/>
        <end position="421"/>
    </location>
</feature>
<evidence type="ECO:0000256" key="5">
    <source>
        <dbReference type="ARBA" id="ARBA00023136"/>
    </source>
</evidence>
<evidence type="ECO:0000256" key="7">
    <source>
        <dbReference type="SAM" id="Phobius"/>
    </source>
</evidence>
<keyword evidence="4 7" id="KW-1133">Transmembrane helix</keyword>
<accession>K0YLT8</accession>
<evidence type="ECO:0000256" key="2">
    <source>
        <dbReference type="ARBA" id="ARBA00022448"/>
    </source>
</evidence>